<dbReference type="Gene3D" id="4.10.410.60">
    <property type="match status" value="1"/>
</dbReference>
<feature type="region of interest" description="Disordered" evidence="4">
    <location>
        <begin position="1"/>
        <end position="45"/>
    </location>
</feature>
<proteinExistence type="inferred from homology"/>
<evidence type="ECO:0000256" key="2">
    <source>
        <dbReference type="ARBA" id="ARBA00022980"/>
    </source>
</evidence>
<dbReference type="EMBL" id="MGJL01000012">
    <property type="protein sequence ID" value="OGN08048.1"/>
    <property type="molecule type" value="Genomic_DNA"/>
</dbReference>
<gene>
    <name evidence="5" type="ORF">A2750_01085</name>
</gene>
<dbReference type="InterPro" id="IPR037229">
    <property type="entry name" value="Ribosomal_bL35_sf"/>
</dbReference>
<dbReference type="GO" id="GO:0003735">
    <property type="term" value="F:structural constituent of ribosome"/>
    <property type="evidence" value="ECO:0007669"/>
    <property type="project" value="InterPro"/>
</dbReference>
<comment type="caution">
    <text evidence="5">The sequence shown here is derived from an EMBL/GenBank/DDBJ whole genome shotgun (WGS) entry which is preliminary data.</text>
</comment>
<dbReference type="Pfam" id="PF01632">
    <property type="entry name" value="Ribosomal_L35p"/>
    <property type="match status" value="1"/>
</dbReference>
<dbReference type="InterPro" id="IPR021137">
    <property type="entry name" value="Ribosomal_bL35-like"/>
</dbReference>
<feature type="compositionally biased region" description="Basic residues" evidence="4">
    <location>
        <begin position="7"/>
        <end position="25"/>
    </location>
</feature>
<comment type="similarity">
    <text evidence="1">Belongs to the bacterial ribosomal protein bL35 family.</text>
</comment>
<dbReference type="AlphaFoldDB" id="A0A1F8F607"/>
<evidence type="ECO:0000256" key="3">
    <source>
        <dbReference type="ARBA" id="ARBA00023274"/>
    </source>
</evidence>
<feature type="compositionally biased region" description="Polar residues" evidence="4">
    <location>
        <begin position="27"/>
        <end position="37"/>
    </location>
</feature>
<dbReference type="Proteomes" id="UP000178023">
    <property type="component" value="Unassembled WGS sequence"/>
</dbReference>
<protein>
    <recommendedName>
        <fullName evidence="7">50S ribosomal protein L35</fullName>
    </recommendedName>
</protein>
<accession>A0A1F8F607</accession>
<sequence length="62" mass="7079">MKTNKSLQKRVKITGRGKMTKRPPHQNHFNAKLSGNQKRNRRGSLTVPRGLLRSAKLLLPSF</sequence>
<evidence type="ECO:0000313" key="5">
    <source>
        <dbReference type="EMBL" id="OGN08048.1"/>
    </source>
</evidence>
<dbReference type="GO" id="GO:0006412">
    <property type="term" value="P:translation"/>
    <property type="evidence" value="ECO:0007669"/>
    <property type="project" value="InterPro"/>
</dbReference>
<keyword evidence="3" id="KW-0687">Ribonucleoprotein</keyword>
<name>A0A1F8F607_9BACT</name>
<keyword evidence="2" id="KW-0689">Ribosomal protein</keyword>
<evidence type="ECO:0000313" key="6">
    <source>
        <dbReference type="Proteomes" id="UP000178023"/>
    </source>
</evidence>
<dbReference type="InterPro" id="IPR018265">
    <property type="entry name" value="Ribosomal_bL35_CS"/>
</dbReference>
<dbReference type="GO" id="GO:1990904">
    <property type="term" value="C:ribonucleoprotein complex"/>
    <property type="evidence" value="ECO:0007669"/>
    <property type="project" value="UniProtKB-KW"/>
</dbReference>
<evidence type="ECO:0008006" key="7">
    <source>
        <dbReference type="Google" id="ProtNLM"/>
    </source>
</evidence>
<evidence type="ECO:0000256" key="1">
    <source>
        <dbReference type="ARBA" id="ARBA00006598"/>
    </source>
</evidence>
<dbReference type="SUPFAM" id="SSF143034">
    <property type="entry name" value="L35p-like"/>
    <property type="match status" value="1"/>
</dbReference>
<dbReference type="GO" id="GO:0005840">
    <property type="term" value="C:ribosome"/>
    <property type="evidence" value="ECO:0007669"/>
    <property type="project" value="UniProtKB-KW"/>
</dbReference>
<evidence type="ECO:0000256" key="4">
    <source>
        <dbReference type="SAM" id="MobiDB-lite"/>
    </source>
</evidence>
<reference evidence="5 6" key="1">
    <citation type="journal article" date="2016" name="Nat. Commun.">
        <title>Thousands of microbial genomes shed light on interconnected biogeochemical processes in an aquifer system.</title>
        <authorList>
            <person name="Anantharaman K."/>
            <person name="Brown C.T."/>
            <person name="Hug L.A."/>
            <person name="Sharon I."/>
            <person name="Castelle C.J."/>
            <person name="Probst A.J."/>
            <person name="Thomas B.C."/>
            <person name="Singh A."/>
            <person name="Wilkins M.J."/>
            <person name="Karaoz U."/>
            <person name="Brodie E.L."/>
            <person name="Williams K.H."/>
            <person name="Hubbard S.S."/>
            <person name="Banfield J.F."/>
        </authorList>
    </citation>
    <scope>NUCLEOTIDE SEQUENCE [LARGE SCALE GENOMIC DNA]</scope>
</reference>
<organism evidence="5 6">
    <name type="scientific">Candidatus Yanofskybacteria bacterium RIFCSPHIGHO2_01_FULL_45_42</name>
    <dbReference type="NCBI Taxonomy" id="1802671"/>
    <lineage>
        <taxon>Bacteria</taxon>
        <taxon>Candidatus Yanofskyibacteriota</taxon>
    </lineage>
</organism>
<dbReference type="PROSITE" id="PS00936">
    <property type="entry name" value="RIBOSOMAL_L35"/>
    <property type="match status" value="1"/>
</dbReference>